<evidence type="ECO:0000313" key="16">
    <source>
        <dbReference type="Proteomes" id="UP000053447"/>
    </source>
</evidence>
<dbReference type="EMBL" id="LFWA01000007">
    <property type="protein sequence ID" value="KTW30409.1"/>
    <property type="molecule type" value="Genomic_DNA"/>
</dbReference>
<dbReference type="Proteomes" id="UP000053447">
    <property type="component" value="Unassembled WGS sequence"/>
</dbReference>
<dbReference type="GO" id="GO:0005524">
    <property type="term" value="F:ATP binding"/>
    <property type="evidence" value="ECO:0007669"/>
    <property type="project" value="UniProtKB-KW"/>
</dbReference>
<dbReference type="SMART" id="SM00487">
    <property type="entry name" value="DEXDc"/>
    <property type="match status" value="1"/>
</dbReference>
<dbReference type="GO" id="GO:0000729">
    <property type="term" value="P:DNA double-strand break processing"/>
    <property type="evidence" value="ECO:0007669"/>
    <property type="project" value="UniProtKB-ARBA"/>
</dbReference>
<dbReference type="FunFam" id="3.40.50.300:FF:000340">
    <property type="entry name" value="Bloom syndrome, RecQ helicase"/>
    <property type="match status" value="1"/>
</dbReference>
<name>A0A0W4ZPV8_PNEJ7</name>
<accession>A0A0W4ZPV8</accession>
<dbReference type="Pfam" id="PF16124">
    <property type="entry name" value="RecQ_Zn_bind"/>
    <property type="match status" value="1"/>
</dbReference>
<dbReference type="Pfam" id="PF09382">
    <property type="entry name" value="RQC"/>
    <property type="match status" value="1"/>
</dbReference>
<evidence type="ECO:0000256" key="5">
    <source>
        <dbReference type="ARBA" id="ARBA00022806"/>
    </source>
</evidence>
<dbReference type="Gene3D" id="3.40.50.300">
    <property type="entry name" value="P-loop containing nucleotide triphosphate hydrolases"/>
    <property type="match status" value="2"/>
</dbReference>
<dbReference type="CDD" id="cd18794">
    <property type="entry name" value="SF2_C_RecQ"/>
    <property type="match status" value="1"/>
</dbReference>
<comment type="caution">
    <text evidence="15">The sequence shown here is derived from an EMBL/GenBank/DDBJ whole genome shotgun (WGS) entry which is preliminary data.</text>
</comment>
<keyword evidence="16" id="KW-1185">Reference proteome</keyword>
<dbReference type="EC" id="5.6.2.4" evidence="11"/>
<feature type="domain" description="Helicase C-terminal" evidence="14">
    <location>
        <begin position="738"/>
        <end position="884"/>
    </location>
</feature>
<evidence type="ECO:0000256" key="1">
    <source>
        <dbReference type="ARBA" id="ARBA00004123"/>
    </source>
</evidence>
<dbReference type="GO" id="GO:0005737">
    <property type="term" value="C:cytoplasm"/>
    <property type="evidence" value="ECO:0007669"/>
    <property type="project" value="TreeGrafter"/>
</dbReference>
<dbReference type="InterPro" id="IPR018982">
    <property type="entry name" value="RQC_domain"/>
</dbReference>
<evidence type="ECO:0000256" key="10">
    <source>
        <dbReference type="ARBA" id="ARBA00034617"/>
    </source>
</evidence>
<evidence type="ECO:0000256" key="2">
    <source>
        <dbReference type="ARBA" id="ARBA00005446"/>
    </source>
</evidence>
<dbReference type="InterPro" id="IPR001650">
    <property type="entry name" value="Helicase_C-like"/>
</dbReference>
<keyword evidence="7" id="KW-0238">DNA-binding</keyword>
<dbReference type="Pfam" id="PF00270">
    <property type="entry name" value="DEAD"/>
    <property type="match status" value="1"/>
</dbReference>
<feature type="domain" description="Helicase ATP-binding" evidence="13">
    <location>
        <begin position="534"/>
        <end position="713"/>
    </location>
</feature>
<keyword evidence="9" id="KW-0539">Nucleus</keyword>
<dbReference type="GO" id="GO:0005634">
    <property type="term" value="C:nucleus"/>
    <property type="evidence" value="ECO:0007669"/>
    <property type="project" value="UniProtKB-SubCell"/>
</dbReference>
<dbReference type="SMART" id="SM00490">
    <property type="entry name" value="HELICc"/>
    <property type="match status" value="1"/>
</dbReference>
<evidence type="ECO:0000256" key="8">
    <source>
        <dbReference type="ARBA" id="ARBA00023235"/>
    </source>
</evidence>
<reference evidence="16" key="1">
    <citation type="journal article" date="2016" name="Nat. Commun.">
        <title>Genome analysis of three Pneumocystis species reveals adaptation mechanisms to life exclusively in mammalian hosts.</title>
        <authorList>
            <person name="Ma L."/>
            <person name="Chen Z."/>
            <person name="Huang D.W."/>
            <person name="Kutty G."/>
            <person name="Ishihara M."/>
            <person name="Wang H."/>
            <person name="Abouelleil A."/>
            <person name="Bishop L."/>
            <person name="Davey E."/>
            <person name="Deng R."/>
            <person name="Deng X."/>
            <person name="Fan L."/>
            <person name="Fantoni G."/>
            <person name="Fitzgerald M."/>
            <person name="Gogineni E."/>
            <person name="Goldberg J.M."/>
            <person name="Handley G."/>
            <person name="Hu X."/>
            <person name="Huber C."/>
            <person name="Jiao X."/>
            <person name="Jones K."/>
            <person name="Levin J.Z."/>
            <person name="Liu Y."/>
            <person name="Macdonald P."/>
            <person name="Melnikov A."/>
            <person name="Raley C."/>
            <person name="Sassi M."/>
            <person name="Sherman B.T."/>
            <person name="Song X."/>
            <person name="Sykes S."/>
            <person name="Tran B."/>
            <person name="Walsh L."/>
            <person name="Xia Y."/>
            <person name="Yang J."/>
            <person name="Young S."/>
            <person name="Zeng Q."/>
            <person name="Zheng X."/>
            <person name="Stephens R."/>
            <person name="Nusbaum C."/>
            <person name="Birren B.W."/>
            <person name="Azadi P."/>
            <person name="Lempicki R.A."/>
            <person name="Cuomo C.A."/>
            <person name="Kovacs J.A."/>
        </authorList>
    </citation>
    <scope>NUCLEOTIDE SEQUENCE [LARGE SCALE GENOMIC DNA]</scope>
    <source>
        <strain evidence="16">RU7</strain>
    </source>
</reference>
<comment type="catalytic activity">
    <reaction evidence="10">
        <text>Couples ATP hydrolysis with the unwinding of duplex DNA by translocating in the 3'-5' direction.</text>
        <dbReference type="EC" id="5.6.2.4"/>
    </reaction>
</comment>
<dbReference type="InterPro" id="IPR004589">
    <property type="entry name" value="DNA_helicase_ATP-dep_RecQ"/>
</dbReference>
<dbReference type="PROSITE" id="PS00690">
    <property type="entry name" value="DEAH_ATP_HELICASE"/>
    <property type="match status" value="1"/>
</dbReference>
<organism evidence="15 16">
    <name type="scientific">Pneumocystis jirovecii (strain RU7)</name>
    <name type="common">Human pneumocystis pneumonia agent</name>
    <dbReference type="NCBI Taxonomy" id="1408657"/>
    <lineage>
        <taxon>Eukaryota</taxon>
        <taxon>Fungi</taxon>
        <taxon>Dikarya</taxon>
        <taxon>Ascomycota</taxon>
        <taxon>Taphrinomycotina</taxon>
        <taxon>Pneumocystomycetes</taxon>
        <taxon>Pneumocystaceae</taxon>
        <taxon>Pneumocystis</taxon>
    </lineage>
</organism>
<dbReference type="InterPro" id="IPR011545">
    <property type="entry name" value="DEAD/DEAH_box_helicase_dom"/>
</dbReference>
<gene>
    <name evidence="15" type="ORF">T551_01692</name>
</gene>
<dbReference type="InterPro" id="IPR027417">
    <property type="entry name" value="P-loop_NTPase"/>
</dbReference>
<dbReference type="eggNOG" id="KOG0351">
    <property type="taxonomic scope" value="Eukaryota"/>
</dbReference>
<dbReference type="GO" id="GO:0031422">
    <property type="term" value="C:RecQ family helicase-topoisomerase III complex"/>
    <property type="evidence" value="ECO:0007669"/>
    <property type="project" value="UniProtKB-ARBA"/>
</dbReference>
<dbReference type="Gene3D" id="1.10.10.10">
    <property type="entry name" value="Winged helix-like DNA-binding domain superfamily/Winged helix DNA-binding domain"/>
    <property type="match status" value="1"/>
</dbReference>
<dbReference type="GO" id="GO:0006312">
    <property type="term" value="P:mitotic recombination"/>
    <property type="evidence" value="ECO:0007669"/>
    <property type="project" value="UniProtKB-ARBA"/>
</dbReference>
<dbReference type="GO" id="GO:0016787">
    <property type="term" value="F:hydrolase activity"/>
    <property type="evidence" value="ECO:0007669"/>
    <property type="project" value="UniProtKB-KW"/>
</dbReference>
<dbReference type="InterPro" id="IPR002464">
    <property type="entry name" value="DNA/RNA_helicase_DEAH_CS"/>
</dbReference>
<dbReference type="GO" id="GO:0000724">
    <property type="term" value="P:double-strand break repair via homologous recombination"/>
    <property type="evidence" value="ECO:0007669"/>
    <property type="project" value="UniProtKB-ARBA"/>
</dbReference>
<evidence type="ECO:0000313" key="15">
    <source>
        <dbReference type="EMBL" id="KTW30409.1"/>
    </source>
</evidence>
<dbReference type="InterPro" id="IPR036390">
    <property type="entry name" value="WH_DNA-bd_sf"/>
</dbReference>
<dbReference type="RefSeq" id="XP_018229700.1">
    <property type="nucleotide sequence ID" value="XM_018373955.1"/>
</dbReference>
<evidence type="ECO:0000256" key="3">
    <source>
        <dbReference type="ARBA" id="ARBA00022741"/>
    </source>
</evidence>
<evidence type="ECO:0000256" key="7">
    <source>
        <dbReference type="ARBA" id="ARBA00023125"/>
    </source>
</evidence>
<dbReference type="GO" id="GO:0006260">
    <property type="term" value="P:DNA replication"/>
    <property type="evidence" value="ECO:0007669"/>
    <property type="project" value="InterPro"/>
</dbReference>
<keyword evidence="8" id="KW-0413">Isomerase</keyword>
<proteinExistence type="inferred from homology"/>
<evidence type="ECO:0000256" key="12">
    <source>
        <dbReference type="SAM" id="Coils"/>
    </source>
</evidence>
<dbReference type="PROSITE" id="PS51194">
    <property type="entry name" value="HELICASE_CTER"/>
    <property type="match status" value="1"/>
</dbReference>
<dbReference type="GeneID" id="28940210"/>
<evidence type="ECO:0000256" key="9">
    <source>
        <dbReference type="ARBA" id="ARBA00023242"/>
    </source>
</evidence>
<dbReference type="CDD" id="cd17920">
    <property type="entry name" value="DEXHc_RecQ"/>
    <property type="match status" value="1"/>
</dbReference>
<dbReference type="OrthoDB" id="10261556at2759"/>
<dbReference type="VEuPathDB" id="FungiDB:T551_01692"/>
<dbReference type="FunFam" id="3.40.50.300:FF:000296">
    <property type="entry name" value="ATP-dependent DNA helicase RecQ"/>
    <property type="match status" value="1"/>
</dbReference>
<evidence type="ECO:0000256" key="11">
    <source>
        <dbReference type="ARBA" id="ARBA00034808"/>
    </source>
</evidence>
<dbReference type="PANTHER" id="PTHR13710">
    <property type="entry name" value="DNA HELICASE RECQ FAMILY MEMBER"/>
    <property type="match status" value="1"/>
</dbReference>
<sequence length="1093" mass="125453">MGLVKRKNNLDVHLEWFYKEKPHIPIRFVRKDSICEEKLCQNIENSMALTYPHQRFISGLQLSNQCDAEKMDLESASKISSDLKKGYELLTSLKNQSEDMDTLNINDVNSGNLQSVVLIDLTCSDDENKKKDEYIKRKSEFHDTHNQKRHKSSCGSDGLCFEIFDDVYGSSEVDKRIQVLGCENMSTEFDRFLKENTNFILNCNFSISKFRNNSNLIKLASSKDFFFKSLASDDLLCLLNIYEKLNVSHKYEKTILEELLKIASNSPVSLINKNKLLEQRKEIQLRILELEEMIKRKIQKSFNTNNNDKTLGEGSSKFNNHISLLASKESNSLHSPEKLVNTFSTNSTFESQEYDLFSEEKENVDESKHLFLNSCQNKQNLKKKINDSFQNSISTGVVHDADTDEFDELYGIECDSPLQNYIDIDCEANNVLDLNNQGEFQKKVSSNIITGLQSKYFVPLNECDNMSSKKSCSVEHSDALLSYVSEFKKTELFPENLSLTSKSKIGYPWLNDVFMILKNVFGLKEFRNNQLEAINTTLSGKDLFLLMPTGGGKSLCYQLPSLIDSGKTKGLTLVVSPLISLMQDQVEHLLDININSASINGETPSSKRKEIVKMLYSNDIYIKLLYVTPEFLAKNNSFNQALDHIYSKNKFARVVVDEAHCISQWGHDFRPDYKQLGQIKQKYQTVPFIALTATANEIVKKDVIHNLNINNCVVLSQSFNRPNIYYNVVVRNISVYSDIRDIITSKYPGKSGIIYCFSRKNCEDTARKFRDKYHMKIHHYHAGMTNKERSQVQKDWKKGKYHIIVATIAFGMGIDKSDVRFVIHLFLPKSLEGYYQETGRAGRDGNIAECWLFYNYKDKAKIERMIDKGDASWTQKNRQKASLHLVLQFCENKVDCRRKQLLAYFNEKFSEKECNQTCDNCRESTIVVKKDMFDMGKEVVKIVLAVQENKFTILQCIDVFRGIKNTKVVNFGYEALPSFGSGSSLSRLDAERLFHVLIFDDIIKEVSDVTKMGFVVTYVQIGKNGMAFLNGNRNLFMSFKPSNSNLFCQRLSSNQKITKSSSNISCIRKLKTNRKHFESGYSRIVPISNLKKD</sequence>
<protein>
    <recommendedName>
        <fullName evidence="11">DNA 3'-5' helicase</fullName>
        <ecNumber evidence="11">5.6.2.4</ecNumber>
    </recommendedName>
</protein>
<dbReference type="NCBIfam" id="TIGR00614">
    <property type="entry name" value="recQ_fam"/>
    <property type="match status" value="1"/>
</dbReference>
<keyword evidence="12" id="KW-0175">Coiled coil</keyword>
<comment type="similarity">
    <text evidence="2">Belongs to the helicase family. RecQ subfamily.</text>
</comment>
<keyword evidence="3" id="KW-0547">Nucleotide-binding</keyword>
<dbReference type="GO" id="GO:0043138">
    <property type="term" value="F:3'-5' DNA helicase activity"/>
    <property type="evidence" value="ECO:0007669"/>
    <property type="project" value="UniProtKB-EC"/>
</dbReference>
<dbReference type="SUPFAM" id="SSF52540">
    <property type="entry name" value="P-loop containing nucleoside triphosphate hydrolases"/>
    <property type="match status" value="1"/>
</dbReference>
<dbReference type="GO" id="GO:0031573">
    <property type="term" value="P:mitotic intra-S DNA damage checkpoint signaling"/>
    <property type="evidence" value="ECO:0007669"/>
    <property type="project" value="UniProtKB-ARBA"/>
</dbReference>
<dbReference type="PANTHER" id="PTHR13710:SF153">
    <property type="entry name" value="RECQ-LIKE DNA HELICASE BLM"/>
    <property type="match status" value="1"/>
</dbReference>
<evidence type="ECO:0000256" key="6">
    <source>
        <dbReference type="ARBA" id="ARBA00022840"/>
    </source>
</evidence>
<dbReference type="PROSITE" id="PS51192">
    <property type="entry name" value="HELICASE_ATP_BIND_1"/>
    <property type="match status" value="1"/>
</dbReference>
<keyword evidence="5" id="KW-0347">Helicase</keyword>
<dbReference type="InterPro" id="IPR032284">
    <property type="entry name" value="RecQ_Zn-bd"/>
</dbReference>
<keyword evidence="6" id="KW-0067">ATP-binding</keyword>
<keyword evidence="4" id="KW-0378">Hydrolase</keyword>
<dbReference type="InterPro" id="IPR036388">
    <property type="entry name" value="WH-like_DNA-bd_sf"/>
</dbReference>
<dbReference type="GO" id="GO:0009378">
    <property type="term" value="F:four-way junction helicase activity"/>
    <property type="evidence" value="ECO:0007669"/>
    <property type="project" value="TreeGrafter"/>
</dbReference>
<feature type="coiled-coil region" evidence="12">
    <location>
        <begin position="273"/>
        <end position="300"/>
    </location>
</feature>
<dbReference type="Pfam" id="PF00271">
    <property type="entry name" value="Helicase_C"/>
    <property type="match status" value="1"/>
</dbReference>
<dbReference type="SUPFAM" id="SSF46785">
    <property type="entry name" value="Winged helix' DNA-binding domain"/>
    <property type="match status" value="1"/>
</dbReference>
<dbReference type="InterPro" id="IPR014001">
    <property type="entry name" value="Helicase_ATP-bd"/>
</dbReference>
<dbReference type="AlphaFoldDB" id="A0A0W4ZPV8"/>
<evidence type="ECO:0000259" key="13">
    <source>
        <dbReference type="PROSITE" id="PS51192"/>
    </source>
</evidence>
<evidence type="ECO:0000259" key="14">
    <source>
        <dbReference type="PROSITE" id="PS51194"/>
    </source>
</evidence>
<comment type="subcellular location">
    <subcellularLocation>
        <location evidence="1">Nucleus</location>
    </subcellularLocation>
</comment>
<dbReference type="SMART" id="SM00956">
    <property type="entry name" value="RQC"/>
    <property type="match status" value="1"/>
</dbReference>
<dbReference type="GO" id="GO:0003677">
    <property type="term" value="F:DNA binding"/>
    <property type="evidence" value="ECO:0007669"/>
    <property type="project" value="UniProtKB-KW"/>
</dbReference>
<evidence type="ECO:0000256" key="4">
    <source>
        <dbReference type="ARBA" id="ARBA00022801"/>
    </source>
</evidence>
<dbReference type="STRING" id="1408657.A0A0W4ZPV8"/>